<proteinExistence type="predicted"/>
<evidence type="ECO:0000313" key="2">
    <source>
        <dbReference type="EMBL" id="OLP45547.1"/>
    </source>
</evidence>
<dbReference type="AlphaFoldDB" id="A0A1Q8ZU96"/>
<evidence type="ECO:0000313" key="3">
    <source>
        <dbReference type="Proteomes" id="UP000186894"/>
    </source>
</evidence>
<organism evidence="2 3">
    <name type="scientific">Rhizobium oryziradicis</name>
    <dbReference type="NCBI Taxonomy" id="1867956"/>
    <lineage>
        <taxon>Bacteria</taxon>
        <taxon>Pseudomonadati</taxon>
        <taxon>Pseudomonadota</taxon>
        <taxon>Alphaproteobacteria</taxon>
        <taxon>Hyphomicrobiales</taxon>
        <taxon>Rhizobiaceae</taxon>
        <taxon>Rhizobium/Agrobacterium group</taxon>
        <taxon>Rhizobium</taxon>
    </lineage>
</organism>
<feature type="domain" description="N-acetyltransferase" evidence="1">
    <location>
        <begin position="9"/>
        <end position="170"/>
    </location>
</feature>
<dbReference type="RefSeq" id="WP_075638563.1">
    <property type="nucleotide sequence ID" value="NZ_MKIM01000024.1"/>
</dbReference>
<comment type="caution">
    <text evidence="2">The sequence shown here is derived from an EMBL/GenBank/DDBJ whole genome shotgun (WGS) entry which is preliminary data.</text>
</comment>
<dbReference type="InterPro" id="IPR016181">
    <property type="entry name" value="Acyl_CoA_acyltransferase"/>
</dbReference>
<dbReference type="GO" id="GO:0016747">
    <property type="term" value="F:acyltransferase activity, transferring groups other than amino-acyl groups"/>
    <property type="evidence" value="ECO:0007669"/>
    <property type="project" value="InterPro"/>
</dbReference>
<dbReference type="OrthoDB" id="8304386at2"/>
<protein>
    <recommendedName>
        <fullName evidence="1">N-acetyltransferase domain-containing protein</fullName>
    </recommendedName>
</protein>
<name>A0A1Q8ZU96_9HYPH</name>
<reference evidence="2 3" key="1">
    <citation type="submission" date="2016-09" db="EMBL/GenBank/DDBJ databases">
        <title>Rhizobium oryziradicis sp. nov., isolated from the root of rice.</title>
        <authorList>
            <person name="Zhao J."/>
            <person name="Zhang X."/>
        </authorList>
    </citation>
    <scope>NUCLEOTIDE SEQUENCE [LARGE SCALE GENOMIC DNA]</scope>
    <source>
        <strain evidence="2 3">N19</strain>
    </source>
</reference>
<dbReference type="Gene3D" id="3.40.630.30">
    <property type="match status" value="1"/>
</dbReference>
<gene>
    <name evidence="2" type="ORF">BJF95_10220</name>
</gene>
<evidence type="ECO:0000259" key="1">
    <source>
        <dbReference type="PROSITE" id="PS51186"/>
    </source>
</evidence>
<accession>A0A1Q8ZU96</accession>
<dbReference type="PROSITE" id="PS51186">
    <property type="entry name" value="GNAT"/>
    <property type="match status" value="1"/>
</dbReference>
<dbReference type="Proteomes" id="UP000186894">
    <property type="component" value="Unassembled WGS sequence"/>
</dbReference>
<sequence>MQANTSCDLHLSPLSKGETGRVLHLALLPEQANFVAPIEQMISENDPTVDFHIGTAAGEPVAFFKIDRDYHSKVSTAPLDACGYAPNDLGLRGMLVGAQFQGLGYGKAVMAQLTSYLSTHYQARHVFLTVNCLNRAAIHLYTKGGWEDTGQIYLGGRSGPQHILKLTLISLD</sequence>
<keyword evidence="3" id="KW-1185">Reference proteome</keyword>
<dbReference type="SUPFAM" id="SSF55729">
    <property type="entry name" value="Acyl-CoA N-acyltransferases (Nat)"/>
    <property type="match status" value="1"/>
</dbReference>
<dbReference type="InterPro" id="IPR000182">
    <property type="entry name" value="GNAT_dom"/>
</dbReference>
<dbReference type="EMBL" id="MKIM01000024">
    <property type="protein sequence ID" value="OLP45547.1"/>
    <property type="molecule type" value="Genomic_DNA"/>
</dbReference>
<dbReference type="Pfam" id="PF00583">
    <property type="entry name" value="Acetyltransf_1"/>
    <property type="match status" value="1"/>
</dbReference>
<dbReference type="STRING" id="1867956.BJF95_10220"/>